<feature type="region of interest" description="Disordered" evidence="1">
    <location>
        <begin position="347"/>
        <end position="367"/>
    </location>
</feature>
<evidence type="ECO:0000313" key="3">
    <source>
        <dbReference type="Proteomes" id="UP000270021"/>
    </source>
</evidence>
<dbReference type="KEGG" id="fsl:EJO69_02905"/>
<sequence>MDQAGGITAATDATARPSSADVLRELEALRAREGISPTKIREVAPLIQQLPIVDDHRQLKQYVEADRHLAAYGAIGCVLDHAIPDVIQQTILILTMRYDYNLLTVQSEDGWDSVRRASSISSRHDLVQGILQYSRSRYFELVRLAYDELANQLLLRDVSPCRAAAEQQVMSQIERTAVDRLLGLFSLAGHEALRERLAVLALEQFDSRWKGSGASATERLTSIVREALSRDYPDAVRAYVRHITQPDNRAGFGQNPRPLHGYAAKDVDLDYLITGDPSVSFLDRLDKLPNLTGITPPTTTRRPDGKEPGARTYHVSKIRQSYRLLAAVLSSSAADEGAAVARVARSEFAADTENDTPPQAQVDEASE</sequence>
<dbReference type="OrthoDB" id="9832892at2"/>
<organism evidence="2 3">
    <name type="scientific">Flaviflexus salsibiostraticola</name>
    <dbReference type="NCBI Taxonomy" id="1282737"/>
    <lineage>
        <taxon>Bacteria</taxon>
        <taxon>Bacillati</taxon>
        <taxon>Actinomycetota</taxon>
        <taxon>Actinomycetes</taxon>
        <taxon>Actinomycetales</taxon>
        <taxon>Actinomycetaceae</taxon>
        <taxon>Flaviflexus</taxon>
    </lineage>
</organism>
<dbReference type="EMBL" id="CP034438">
    <property type="protein sequence ID" value="AZN29372.1"/>
    <property type="molecule type" value="Genomic_DNA"/>
</dbReference>
<proteinExistence type="predicted"/>
<name>A0A3Q8WSN3_9ACTO</name>
<accession>A0A3Q8WSN3</accession>
<dbReference type="Proteomes" id="UP000270021">
    <property type="component" value="Chromosome"/>
</dbReference>
<gene>
    <name evidence="2" type="ORF">EJO69_02905</name>
</gene>
<dbReference type="AlphaFoldDB" id="A0A3Q8WSN3"/>
<keyword evidence="3" id="KW-1185">Reference proteome</keyword>
<evidence type="ECO:0000256" key="1">
    <source>
        <dbReference type="SAM" id="MobiDB-lite"/>
    </source>
</evidence>
<reference evidence="2 3" key="1">
    <citation type="submission" date="2018-12" db="EMBL/GenBank/DDBJ databases">
        <title>Complete genome sequence of Flaviflexus salsibiostraticola KCTC 33148.</title>
        <authorList>
            <person name="Bae J.-W."/>
        </authorList>
    </citation>
    <scope>NUCLEOTIDE SEQUENCE [LARGE SCALE GENOMIC DNA]</scope>
    <source>
        <strain evidence="2 3">KCTC 33148</strain>
    </source>
</reference>
<evidence type="ECO:0000313" key="2">
    <source>
        <dbReference type="EMBL" id="AZN29372.1"/>
    </source>
</evidence>
<protein>
    <submittedName>
        <fullName evidence="2">Uncharacterized protein</fullName>
    </submittedName>
</protein>
<dbReference type="RefSeq" id="WP_126039002.1">
    <property type="nucleotide sequence ID" value="NZ_CP034438.1"/>
</dbReference>